<evidence type="ECO:0000256" key="5">
    <source>
        <dbReference type="ARBA" id="ARBA00023277"/>
    </source>
</evidence>
<dbReference type="NCBIfam" id="TIGR01509">
    <property type="entry name" value="HAD-SF-IA-v3"/>
    <property type="match status" value="1"/>
</dbReference>
<dbReference type="RefSeq" id="WP_100788821.1">
    <property type="nucleotide sequence ID" value="NZ_NPDQ01000001.1"/>
</dbReference>
<dbReference type="PANTHER" id="PTHR46193:SF18">
    <property type="entry name" value="HEXITOL PHOSPHATASE B"/>
    <property type="match status" value="1"/>
</dbReference>
<gene>
    <name evidence="6" type="ORF">EHQ30_06360</name>
</gene>
<reference evidence="6" key="1">
    <citation type="journal article" date="2019" name="PLoS Negl. Trop. Dis.">
        <title>Revisiting the worldwide diversity of Leptospira species in the environment.</title>
        <authorList>
            <person name="Vincent A.T."/>
            <person name="Schiettekatte O."/>
            <person name="Bourhy P."/>
            <person name="Veyrier F.J."/>
            <person name="Picardeau M."/>
        </authorList>
    </citation>
    <scope>NUCLEOTIDE SEQUENCE [LARGE SCALE GENOMIC DNA]</scope>
    <source>
        <strain evidence="6">201800277</strain>
    </source>
</reference>
<dbReference type="OrthoDB" id="9797743at2"/>
<comment type="cofactor">
    <cofactor evidence="1">
        <name>Mg(2+)</name>
        <dbReference type="ChEBI" id="CHEBI:18420"/>
    </cofactor>
</comment>
<keyword evidence="5" id="KW-0119">Carbohydrate metabolism</keyword>
<dbReference type="PANTHER" id="PTHR46193">
    <property type="entry name" value="6-PHOSPHOGLUCONATE PHOSPHATASE"/>
    <property type="match status" value="1"/>
</dbReference>
<accession>A0A2M9Y5G6</accession>
<dbReference type="GO" id="GO:0003824">
    <property type="term" value="F:catalytic activity"/>
    <property type="evidence" value="ECO:0007669"/>
    <property type="project" value="UniProtKB-ARBA"/>
</dbReference>
<dbReference type="Proteomes" id="UP000297891">
    <property type="component" value="Unassembled WGS sequence"/>
</dbReference>
<dbReference type="InterPro" id="IPR023214">
    <property type="entry name" value="HAD_sf"/>
</dbReference>
<dbReference type="EMBL" id="RQFP01000001">
    <property type="protein sequence ID" value="TGK96232.1"/>
    <property type="molecule type" value="Genomic_DNA"/>
</dbReference>
<evidence type="ECO:0000256" key="3">
    <source>
        <dbReference type="ARBA" id="ARBA00022723"/>
    </source>
</evidence>
<keyword evidence="4" id="KW-0460">Magnesium</keyword>
<dbReference type="CDD" id="cd07505">
    <property type="entry name" value="HAD_BPGM-like"/>
    <property type="match status" value="1"/>
</dbReference>
<dbReference type="PRINTS" id="PR00413">
    <property type="entry name" value="HADHALOGNASE"/>
</dbReference>
<dbReference type="SUPFAM" id="SSF56784">
    <property type="entry name" value="HAD-like"/>
    <property type="match status" value="1"/>
</dbReference>
<sequence length="213" mass="24273">MKHKGFIFDMDGVVVDNHSFHFKAWMEFSKKYNFPLNSEIYRDTFNGKTNSDLFRMIFGDISDKECKLYGDEKESWYQSLYQKEMKPHTGLVDYLKHLKEQKVKIALGTSAPTMNVNFTLDNLSLRHFFDVIIDGSQVSQGKPHPQVYQLCAKELGLDPKDCVVFEDSLAGLESGKSAGCSIIGVATSHTESELKSHVEQIIYDFTNPIVLEL</sequence>
<dbReference type="SFLD" id="SFLDG01135">
    <property type="entry name" value="C1.5.6:_HAD__Beta-PGM__Phospha"/>
    <property type="match status" value="1"/>
</dbReference>
<dbReference type="InterPro" id="IPR036412">
    <property type="entry name" value="HAD-like_sf"/>
</dbReference>
<name>A0A2M9Y5G6_9LEPT</name>
<dbReference type="SFLD" id="SFLDG01129">
    <property type="entry name" value="C1.5:_HAD__Beta-PGM__Phosphata"/>
    <property type="match status" value="1"/>
</dbReference>
<evidence type="ECO:0000256" key="2">
    <source>
        <dbReference type="ARBA" id="ARBA00006171"/>
    </source>
</evidence>
<protein>
    <submittedName>
        <fullName evidence="6">HAD family phosphatase</fullName>
    </submittedName>
</protein>
<dbReference type="AlphaFoldDB" id="A0A2M9Y5G6"/>
<evidence type="ECO:0000313" key="7">
    <source>
        <dbReference type="Proteomes" id="UP000297891"/>
    </source>
</evidence>
<organism evidence="6 7">
    <name type="scientific">Leptospira brenneri</name>
    <dbReference type="NCBI Taxonomy" id="2023182"/>
    <lineage>
        <taxon>Bacteria</taxon>
        <taxon>Pseudomonadati</taxon>
        <taxon>Spirochaetota</taxon>
        <taxon>Spirochaetia</taxon>
        <taxon>Leptospirales</taxon>
        <taxon>Leptospiraceae</taxon>
        <taxon>Leptospira</taxon>
    </lineage>
</organism>
<dbReference type="InterPro" id="IPR023198">
    <property type="entry name" value="PGP-like_dom2"/>
</dbReference>
<keyword evidence="7" id="KW-1185">Reference proteome</keyword>
<evidence type="ECO:0000256" key="1">
    <source>
        <dbReference type="ARBA" id="ARBA00001946"/>
    </source>
</evidence>
<comment type="similarity">
    <text evidence="2">Belongs to the HAD-like hydrolase superfamily. CbbY/CbbZ/Gph/YieH family.</text>
</comment>
<dbReference type="InterPro" id="IPR041492">
    <property type="entry name" value="HAD_2"/>
</dbReference>
<dbReference type="InterPro" id="IPR051600">
    <property type="entry name" value="Beta-PGM-like"/>
</dbReference>
<evidence type="ECO:0000256" key="4">
    <source>
        <dbReference type="ARBA" id="ARBA00022842"/>
    </source>
</evidence>
<dbReference type="SFLD" id="SFLDS00003">
    <property type="entry name" value="Haloacid_Dehalogenase"/>
    <property type="match status" value="1"/>
</dbReference>
<evidence type="ECO:0000313" key="6">
    <source>
        <dbReference type="EMBL" id="TGK96232.1"/>
    </source>
</evidence>
<proteinExistence type="inferred from homology"/>
<keyword evidence="3" id="KW-0479">Metal-binding</keyword>
<dbReference type="GO" id="GO:0046872">
    <property type="term" value="F:metal ion binding"/>
    <property type="evidence" value="ECO:0007669"/>
    <property type="project" value="UniProtKB-KW"/>
</dbReference>
<dbReference type="Pfam" id="PF13419">
    <property type="entry name" value="HAD_2"/>
    <property type="match status" value="1"/>
</dbReference>
<dbReference type="Gene3D" id="3.40.50.1000">
    <property type="entry name" value="HAD superfamily/HAD-like"/>
    <property type="match status" value="1"/>
</dbReference>
<dbReference type="InterPro" id="IPR006439">
    <property type="entry name" value="HAD-SF_hydro_IA"/>
</dbReference>
<comment type="caution">
    <text evidence="6">The sequence shown here is derived from an EMBL/GenBank/DDBJ whole genome shotgun (WGS) entry which is preliminary data.</text>
</comment>
<dbReference type="Gene3D" id="1.10.150.240">
    <property type="entry name" value="Putative phosphatase, domain 2"/>
    <property type="match status" value="1"/>
</dbReference>